<proteinExistence type="predicted"/>
<organism evidence="2 3">
    <name type="scientific">Rhodococcus navarretei</name>
    <dbReference type="NCBI Taxonomy" id="3128981"/>
    <lineage>
        <taxon>Bacteria</taxon>
        <taxon>Bacillati</taxon>
        <taxon>Actinomycetota</taxon>
        <taxon>Actinomycetes</taxon>
        <taxon>Mycobacteriales</taxon>
        <taxon>Nocardiaceae</taxon>
        <taxon>Rhodococcus</taxon>
    </lineage>
</organism>
<protein>
    <submittedName>
        <fullName evidence="2">Protein phosphatase 2C domain-containing protein</fullName>
    </submittedName>
</protein>
<comment type="caution">
    <text evidence="2">The sequence shown here is derived from an EMBL/GenBank/DDBJ whole genome shotgun (WGS) entry which is preliminary data.</text>
</comment>
<dbReference type="SMART" id="SM00331">
    <property type="entry name" value="PP2C_SIG"/>
    <property type="match status" value="1"/>
</dbReference>
<evidence type="ECO:0000259" key="1">
    <source>
        <dbReference type="PROSITE" id="PS51746"/>
    </source>
</evidence>
<dbReference type="Gene3D" id="3.60.40.10">
    <property type="entry name" value="PPM-type phosphatase domain"/>
    <property type="match status" value="1"/>
</dbReference>
<dbReference type="RefSeq" id="WP_341440758.1">
    <property type="nucleotide sequence ID" value="NZ_JBBPCN010000001.1"/>
</dbReference>
<name>A0ABU9CVZ8_9NOCA</name>
<accession>A0ABU9CVZ8</accession>
<dbReference type="PROSITE" id="PS51746">
    <property type="entry name" value="PPM_2"/>
    <property type="match status" value="1"/>
</dbReference>
<dbReference type="SUPFAM" id="SSF81606">
    <property type="entry name" value="PP2C-like"/>
    <property type="match status" value="1"/>
</dbReference>
<gene>
    <name evidence="2" type="ORF">AABD04_07745</name>
</gene>
<dbReference type="InterPro" id="IPR036457">
    <property type="entry name" value="PPM-type-like_dom_sf"/>
</dbReference>
<reference evidence="2 3" key="1">
    <citation type="submission" date="2024-03" db="EMBL/GenBank/DDBJ databases">
        <title>Rhodococcus navarretei sp. nov. and Pseudarthrobacter quantumdoti sp. nov., two new species with the ability to biosynthesize Quantum Dots isolated from soil samples at Union Glacier, Antarctica.</title>
        <authorList>
            <person name="Vargas M."/>
        </authorList>
    </citation>
    <scope>NUCLEOTIDE SEQUENCE [LARGE SCALE GENOMIC DNA]</scope>
    <source>
        <strain evidence="2 3">EXRC-4A-4</strain>
    </source>
</reference>
<dbReference type="Pfam" id="PF13672">
    <property type="entry name" value="PP2C_2"/>
    <property type="match status" value="1"/>
</dbReference>
<dbReference type="Proteomes" id="UP001456513">
    <property type="component" value="Unassembled WGS sequence"/>
</dbReference>
<sequence>MRGPQPGLLISEFDITAPTAIVVCDGMGGHEGGEEASRLACEILTDPEAFTGVDGVAVLDRGAVLDQLGTMLQNASDAINDVGDARPELAGMGCTVVGVVVDPAGHSVVFNVGDSRCYQVDGRYLTQLSVDHRQAGSNVLQQALGGGKRLILEPDFFESPLPPSPGLLLCTDGLDDYSDPHDVERLALATGTDLVTELRNLALAGGGGDNVTVVQIEAIAPLDHRADTAPTSDANEINANKVGTAWPM</sequence>
<feature type="domain" description="PPM-type phosphatase" evidence="1">
    <location>
        <begin position="1"/>
        <end position="218"/>
    </location>
</feature>
<dbReference type="InterPro" id="IPR001932">
    <property type="entry name" value="PPM-type_phosphatase-like_dom"/>
</dbReference>
<keyword evidence="3" id="KW-1185">Reference proteome</keyword>
<evidence type="ECO:0000313" key="2">
    <source>
        <dbReference type="EMBL" id="MEK8070737.1"/>
    </source>
</evidence>
<dbReference type="EMBL" id="JBBPCN010000001">
    <property type="protein sequence ID" value="MEK8070737.1"/>
    <property type="molecule type" value="Genomic_DNA"/>
</dbReference>
<dbReference type="SMART" id="SM00332">
    <property type="entry name" value="PP2Cc"/>
    <property type="match status" value="1"/>
</dbReference>
<evidence type="ECO:0000313" key="3">
    <source>
        <dbReference type="Proteomes" id="UP001456513"/>
    </source>
</evidence>